<gene>
    <name evidence="2" type="ORF">CK203_056182</name>
</gene>
<organism evidence="2 3">
    <name type="scientific">Vitis vinifera</name>
    <name type="common">Grape</name>
    <dbReference type="NCBI Taxonomy" id="29760"/>
    <lineage>
        <taxon>Eukaryota</taxon>
        <taxon>Viridiplantae</taxon>
        <taxon>Streptophyta</taxon>
        <taxon>Embryophyta</taxon>
        <taxon>Tracheophyta</taxon>
        <taxon>Spermatophyta</taxon>
        <taxon>Magnoliopsida</taxon>
        <taxon>eudicotyledons</taxon>
        <taxon>Gunneridae</taxon>
        <taxon>Pentapetalae</taxon>
        <taxon>rosids</taxon>
        <taxon>Vitales</taxon>
        <taxon>Vitaceae</taxon>
        <taxon>Viteae</taxon>
        <taxon>Vitis</taxon>
    </lineage>
</organism>
<dbReference type="EMBL" id="QGNW01000469">
    <property type="protein sequence ID" value="RVW70268.1"/>
    <property type="molecule type" value="Genomic_DNA"/>
</dbReference>
<proteinExistence type="predicted"/>
<protein>
    <recommendedName>
        <fullName evidence="1">Retrotransposon Copia-like N-terminal domain-containing protein</fullName>
    </recommendedName>
</protein>
<comment type="caution">
    <text evidence="2">The sequence shown here is derived from an EMBL/GenBank/DDBJ whole genome shotgun (WGS) entry which is preliminary data.</text>
</comment>
<dbReference type="Pfam" id="PF14244">
    <property type="entry name" value="Retrotran_gag_3"/>
    <property type="match status" value="1"/>
</dbReference>
<accession>A0A438GDL8</accession>
<dbReference type="AlphaFoldDB" id="A0A438GDL8"/>
<dbReference type="InterPro" id="IPR029472">
    <property type="entry name" value="Copia-like_N"/>
</dbReference>
<feature type="domain" description="Retrotransposon Copia-like N-terminal" evidence="1">
    <location>
        <begin position="25"/>
        <end position="61"/>
    </location>
</feature>
<dbReference type="Proteomes" id="UP000288805">
    <property type="component" value="Unassembled WGS sequence"/>
</dbReference>
<reference evidence="2 3" key="1">
    <citation type="journal article" date="2018" name="PLoS Genet.">
        <title>Population sequencing reveals clonal diversity and ancestral inbreeding in the grapevine cultivar Chardonnay.</title>
        <authorList>
            <person name="Roach M.J."/>
            <person name="Johnson D.L."/>
            <person name="Bohlmann J."/>
            <person name="van Vuuren H.J."/>
            <person name="Jones S.J."/>
            <person name="Pretorius I.S."/>
            <person name="Schmidt S.A."/>
            <person name="Borneman A.R."/>
        </authorList>
    </citation>
    <scope>NUCLEOTIDE SEQUENCE [LARGE SCALE GENOMIC DNA]</scope>
    <source>
        <strain evidence="3">cv. Chardonnay</strain>
        <tissue evidence="2">Leaf</tissue>
    </source>
</reference>
<name>A0A438GDL8_VITVI</name>
<evidence type="ECO:0000313" key="3">
    <source>
        <dbReference type="Proteomes" id="UP000288805"/>
    </source>
</evidence>
<sequence>MLVGSKIIFSKVSSNPNRLNGSLHNPTLHITTEKLNGKKFLEWSHTGKLFLRSKKKMGYILEMIKAPKTTDPLFESWDSKNSMIMS</sequence>
<evidence type="ECO:0000259" key="1">
    <source>
        <dbReference type="Pfam" id="PF14244"/>
    </source>
</evidence>
<evidence type="ECO:0000313" key="2">
    <source>
        <dbReference type="EMBL" id="RVW70268.1"/>
    </source>
</evidence>